<reference evidence="2 3" key="1">
    <citation type="submission" date="2019-06" db="EMBL/GenBank/DDBJ databases">
        <title>A chromosomal-level reference genome of Carpinus fangiana (Coryloideae, Betulaceae).</title>
        <authorList>
            <person name="Yang X."/>
            <person name="Wang Z."/>
            <person name="Zhang L."/>
            <person name="Hao G."/>
            <person name="Liu J."/>
            <person name="Yang Y."/>
        </authorList>
    </citation>
    <scope>NUCLEOTIDE SEQUENCE [LARGE SCALE GENOMIC DNA]</scope>
    <source>
        <strain evidence="2">Cfa_2016G</strain>
        <tissue evidence="2">Leaf</tissue>
    </source>
</reference>
<feature type="compositionally biased region" description="Acidic residues" evidence="1">
    <location>
        <begin position="52"/>
        <end position="62"/>
    </location>
</feature>
<evidence type="ECO:0000313" key="2">
    <source>
        <dbReference type="EMBL" id="KAB8339003.1"/>
    </source>
</evidence>
<feature type="region of interest" description="Disordered" evidence="1">
    <location>
        <begin position="1"/>
        <end position="125"/>
    </location>
</feature>
<feature type="compositionally biased region" description="Low complexity" evidence="1">
    <location>
        <begin position="226"/>
        <end position="235"/>
    </location>
</feature>
<organism evidence="2 3">
    <name type="scientific">Carpinus fangiana</name>
    <dbReference type="NCBI Taxonomy" id="176857"/>
    <lineage>
        <taxon>Eukaryota</taxon>
        <taxon>Viridiplantae</taxon>
        <taxon>Streptophyta</taxon>
        <taxon>Embryophyta</taxon>
        <taxon>Tracheophyta</taxon>
        <taxon>Spermatophyta</taxon>
        <taxon>Magnoliopsida</taxon>
        <taxon>eudicotyledons</taxon>
        <taxon>Gunneridae</taxon>
        <taxon>Pentapetalae</taxon>
        <taxon>rosids</taxon>
        <taxon>fabids</taxon>
        <taxon>Fagales</taxon>
        <taxon>Betulaceae</taxon>
        <taxon>Carpinus</taxon>
    </lineage>
</organism>
<dbReference type="AlphaFoldDB" id="A0A5N6KRB8"/>
<sequence length="588" mass="63230">MASATRFQARPAGQGEPPHVPVTPKNKTAKSSSTQAAATPSTGGDPSALGEAADDDNDNDGEADGRVPSIGANALTAENLAVSNQWTGEGKTTGMFDLNDATFSSDEESDGEMEPDFEINDDDDYNAVDNISETSERSDAFEADVEREILAAGENNIDWDDENTYAFNDSMDTNQYSLLTGFDEPATPIERELFARSRRQSSARPANDTSHLSTFLKGTPLDEDWSSSSSSASDAGGDDAKENKPSATGQSEASSGDDETDDDAMLNETVHTPSVTLNRPTSRLVNRTPSVRSSIEGHAVDGRTPGKYGIMRKFKINPRKAVAFSAPDTTARGGRTIHFNAPKNRSLRWISAHTSRSSSTSSSRAPVFNFEDSRTGSIITDVINGRLFQQFNCNPQDNPSGHDRAEFARIANMSMRTYSRLAGGVFADLDEASIDDATHEQAMSFVDFQEDDDDDQDDDEDETETAASTSQVAMTPMLPPARPFTADDTIRASTAFGNRMNRNSTSAGGQEVPPSSPLAHVSRGQGKMAPELGAPFEPRHPEPGTPDSDEFSSRPTTAGQSSSPRKRRGTGEFDEASSLTPAMKKQRV</sequence>
<feature type="compositionally biased region" description="Polar residues" evidence="1">
    <location>
        <begin position="553"/>
        <end position="563"/>
    </location>
</feature>
<evidence type="ECO:0000256" key="1">
    <source>
        <dbReference type="SAM" id="MobiDB-lite"/>
    </source>
</evidence>
<keyword evidence="3" id="KW-1185">Reference proteome</keyword>
<name>A0A5N6KRB8_9ROSI</name>
<dbReference type="Proteomes" id="UP000327013">
    <property type="component" value="Unassembled WGS sequence"/>
</dbReference>
<gene>
    <name evidence="2" type="ORF">FH972_021942</name>
</gene>
<feature type="compositionally biased region" description="Acidic residues" evidence="1">
    <location>
        <begin position="105"/>
        <end position="125"/>
    </location>
</feature>
<protein>
    <submittedName>
        <fullName evidence="2">Uncharacterized protein</fullName>
    </submittedName>
</protein>
<feature type="region of interest" description="Disordered" evidence="1">
    <location>
        <begin position="270"/>
        <end position="289"/>
    </location>
</feature>
<feature type="region of interest" description="Disordered" evidence="1">
    <location>
        <begin position="499"/>
        <end position="588"/>
    </location>
</feature>
<evidence type="ECO:0000313" key="3">
    <source>
        <dbReference type="Proteomes" id="UP000327013"/>
    </source>
</evidence>
<comment type="caution">
    <text evidence="2">The sequence shown here is derived from an EMBL/GenBank/DDBJ whole genome shotgun (WGS) entry which is preliminary data.</text>
</comment>
<feature type="compositionally biased region" description="Low complexity" evidence="1">
    <location>
        <begin position="29"/>
        <end position="42"/>
    </location>
</feature>
<feature type="compositionally biased region" description="Polar residues" evidence="1">
    <location>
        <begin position="245"/>
        <end position="254"/>
    </location>
</feature>
<proteinExistence type="predicted"/>
<feature type="compositionally biased region" description="Acidic residues" evidence="1">
    <location>
        <begin position="255"/>
        <end position="264"/>
    </location>
</feature>
<dbReference type="EMBL" id="VIBQ01000010">
    <property type="protein sequence ID" value="KAB8339003.1"/>
    <property type="molecule type" value="Genomic_DNA"/>
</dbReference>
<feature type="region of interest" description="Disordered" evidence="1">
    <location>
        <begin position="450"/>
        <end position="486"/>
    </location>
</feature>
<accession>A0A5N6KRB8</accession>
<feature type="compositionally biased region" description="Polar residues" evidence="1">
    <location>
        <begin position="499"/>
        <end position="508"/>
    </location>
</feature>
<feature type="compositionally biased region" description="Acidic residues" evidence="1">
    <location>
        <begin position="450"/>
        <end position="464"/>
    </location>
</feature>
<feature type="region of interest" description="Disordered" evidence="1">
    <location>
        <begin position="196"/>
        <end position="264"/>
    </location>
</feature>